<dbReference type="EMBL" id="BARS01038321">
    <property type="protein sequence ID" value="GAG21289.1"/>
    <property type="molecule type" value="Genomic_DNA"/>
</dbReference>
<dbReference type="NCBIfam" id="TIGR01206">
    <property type="entry name" value="lysW"/>
    <property type="match status" value="1"/>
</dbReference>
<name>X0VS77_9ZZZZ</name>
<proteinExistence type="predicted"/>
<comment type="caution">
    <text evidence="1">The sequence shown here is derived from an EMBL/GenBank/DDBJ whole genome shotgun (WGS) entry which is preliminary data.</text>
</comment>
<dbReference type="AlphaFoldDB" id="X0VS77"/>
<protein>
    <recommendedName>
        <fullName evidence="2">Lysine biosynthesis protein LysW</fullName>
    </recommendedName>
</protein>
<gene>
    <name evidence="1" type="ORF">S01H1_58654</name>
</gene>
<dbReference type="InterPro" id="IPR005906">
    <property type="entry name" value="LysW"/>
</dbReference>
<reference evidence="1" key="1">
    <citation type="journal article" date="2014" name="Front. Microbiol.">
        <title>High frequency of phylogenetically diverse reductive dehalogenase-homologous genes in deep subseafloor sedimentary metagenomes.</title>
        <authorList>
            <person name="Kawai M."/>
            <person name="Futagami T."/>
            <person name="Toyoda A."/>
            <person name="Takaki Y."/>
            <person name="Nishi S."/>
            <person name="Hori S."/>
            <person name="Arai W."/>
            <person name="Tsubouchi T."/>
            <person name="Morono Y."/>
            <person name="Uchiyama I."/>
            <person name="Ito T."/>
            <person name="Fujiyama A."/>
            <person name="Inagaki F."/>
            <person name="Takami H."/>
        </authorList>
    </citation>
    <scope>NUCLEOTIDE SEQUENCE</scope>
    <source>
        <strain evidence="1">Expedition CK06-06</strain>
    </source>
</reference>
<feature type="non-terminal residue" evidence="1">
    <location>
        <position position="1"/>
    </location>
</feature>
<dbReference type="PANTHER" id="PTHR40393">
    <property type="entry name" value="LYSINE BIOSYNTHESIS PROTEIN-RELATED-RELATED"/>
    <property type="match status" value="1"/>
</dbReference>
<dbReference type="Gene3D" id="2.20.28.160">
    <property type="match status" value="1"/>
</dbReference>
<evidence type="ECO:0008006" key="2">
    <source>
        <dbReference type="Google" id="ProtNLM"/>
    </source>
</evidence>
<sequence>CIECEADINIPEDTEEGEIIECPECGSELEVVSIDPIELAPAPEEEEDWGE</sequence>
<organism evidence="1">
    <name type="scientific">marine sediment metagenome</name>
    <dbReference type="NCBI Taxonomy" id="412755"/>
    <lineage>
        <taxon>unclassified sequences</taxon>
        <taxon>metagenomes</taxon>
        <taxon>ecological metagenomes</taxon>
    </lineage>
</organism>
<evidence type="ECO:0000313" key="1">
    <source>
        <dbReference type="EMBL" id="GAG21289.1"/>
    </source>
</evidence>
<dbReference type="PANTHER" id="PTHR40393:SF1">
    <property type="entry name" value="LYSINE BIOSYNTHESIS PROTEIN-RELATED"/>
    <property type="match status" value="1"/>
</dbReference>
<dbReference type="Pfam" id="PF21344">
    <property type="entry name" value="Zn_ribbon_LysW"/>
    <property type="match status" value="1"/>
</dbReference>
<accession>X0VS77</accession>